<evidence type="ECO:0000313" key="2">
    <source>
        <dbReference type="Proteomes" id="UP000032234"/>
    </source>
</evidence>
<sequence length="177" mass="19407">MRTPKWALRAVQARQGSAKLPWRGSPSSRMRRAVSLACLRALRASPLVMGLRLARLLRAASAAVMCREMRRVSAQRPVKRSRWPLVRVSRKSWTRGWRAGGVSPRAAVPVRVVPRTERAAAMVGSMPSRRCRRVGVRAASVALQPTRGSPVRGSPDRLVCGPECGPVCVTLMIIIPS</sequence>
<dbReference type="AlphaFoldDB" id="A0A0C5FXG6"/>
<evidence type="ECO:0000313" key="1">
    <source>
        <dbReference type="EMBL" id="AJP02373.1"/>
    </source>
</evidence>
<dbReference type="KEGG" id="scw:TU94_13660"/>
<dbReference type="Proteomes" id="UP000032234">
    <property type="component" value="Chromosome"/>
</dbReference>
<dbReference type="HOGENOM" id="CLU_1517059_0_0_11"/>
<gene>
    <name evidence="1" type="ORF">TU94_13660</name>
</gene>
<reference evidence="1 2" key="1">
    <citation type="submission" date="2015-02" db="EMBL/GenBank/DDBJ databases">
        <title>Genome sequence of thermotolerant Streptomyces cyaneogriseus subsp. Noncyanogenus NMWT1, the producer of nematocidal antibiotics nemadectin.</title>
        <authorList>
            <person name="Wang H."/>
            <person name="Li C."/>
            <person name="Xiang W."/>
            <person name="Wang X."/>
        </authorList>
    </citation>
    <scope>NUCLEOTIDE SEQUENCE [LARGE SCALE GENOMIC DNA]</scope>
    <source>
        <strain evidence="1 2">NMWT 1</strain>
    </source>
</reference>
<organism evidence="1 2">
    <name type="scientific">Streptomyces cyaneogriseus subsp. noncyanogenus</name>
    <dbReference type="NCBI Taxonomy" id="477245"/>
    <lineage>
        <taxon>Bacteria</taxon>
        <taxon>Bacillati</taxon>
        <taxon>Actinomycetota</taxon>
        <taxon>Actinomycetes</taxon>
        <taxon>Kitasatosporales</taxon>
        <taxon>Streptomycetaceae</taxon>
        <taxon>Streptomyces</taxon>
    </lineage>
</organism>
<proteinExistence type="predicted"/>
<protein>
    <submittedName>
        <fullName evidence="1">Uncharacterized protein</fullName>
    </submittedName>
</protein>
<dbReference type="PATRIC" id="fig|477245.3.peg.2895"/>
<dbReference type="EMBL" id="CP010849">
    <property type="protein sequence ID" value="AJP02373.1"/>
    <property type="molecule type" value="Genomic_DNA"/>
</dbReference>
<accession>A0A0C5FXG6</accession>
<keyword evidence="2" id="KW-1185">Reference proteome</keyword>
<name>A0A0C5FXG6_9ACTN</name>